<dbReference type="Pfam" id="PF06514">
    <property type="entry name" value="PsbU"/>
    <property type="match status" value="1"/>
</dbReference>
<accession>A0A7S1B6P3</accession>
<evidence type="ECO:0000256" key="1">
    <source>
        <dbReference type="ARBA" id="ARBA00004170"/>
    </source>
</evidence>
<proteinExistence type="inferred from homology"/>
<gene>
    <name evidence="6" type="ORF">CHYS00102_LOCUS3987</name>
</gene>
<evidence type="ECO:0000256" key="2">
    <source>
        <dbReference type="ARBA" id="ARBA00010827"/>
    </source>
</evidence>
<dbReference type="EMBL" id="HBFR01005626">
    <property type="protein sequence ID" value="CAD8876809.1"/>
    <property type="molecule type" value="Transcribed_RNA"/>
</dbReference>
<dbReference type="Gene3D" id="1.10.150.320">
    <property type="entry name" value="Photosystem II 12 kDa extrinsic protein"/>
    <property type="match status" value="1"/>
</dbReference>
<evidence type="ECO:0000256" key="5">
    <source>
        <dbReference type="ARBA" id="ARBA00043089"/>
    </source>
</evidence>
<dbReference type="AlphaFoldDB" id="A0A7S1B6P3"/>
<dbReference type="GO" id="GO:0042549">
    <property type="term" value="P:photosystem II stabilization"/>
    <property type="evidence" value="ECO:0007669"/>
    <property type="project" value="InterPro"/>
</dbReference>
<organism evidence="6">
    <name type="scientific">Corethron hystrix</name>
    <dbReference type="NCBI Taxonomy" id="216773"/>
    <lineage>
        <taxon>Eukaryota</taxon>
        <taxon>Sar</taxon>
        <taxon>Stramenopiles</taxon>
        <taxon>Ochrophyta</taxon>
        <taxon>Bacillariophyta</taxon>
        <taxon>Coscinodiscophyceae</taxon>
        <taxon>Corethrophycidae</taxon>
        <taxon>Corethrales</taxon>
        <taxon>Corethraceae</taxon>
        <taxon>Corethron</taxon>
    </lineage>
</organism>
<dbReference type="InterPro" id="IPR010527">
    <property type="entry name" value="PSII_PsbU"/>
</dbReference>
<protein>
    <recommendedName>
        <fullName evidence="5">Photosystem II 12 kDa extrinsic protein</fullName>
    </recommendedName>
</protein>
<reference evidence="6" key="1">
    <citation type="submission" date="2021-01" db="EMBL/GenBank/DDBJ databases">
        <authorList>
            <person name="Corre E."/>
            <person name="Pelletier E."/>
            <person name="Niang G."/>
            <person name="Scheremetjew M."/>
            <person name="Finn R."/>
            <person name="Kale V."/>
            <person name="Holt S."/>
            <person name="Cochrane G."/>
            <person name="Meng A."/>
            <person name="Brown T."/>
            <person name="Cohen L."/>
        </authorList>
    </citation>
    <scope>NUCLEOTIDE SEQUENCE</scope>
    <source>
        <strain evidence="6">308</strain>
    </source>
</reference>
<sequence length="245" mass="27107">MHRFSFILNMAAALPVLILLLAPVCFIFLPPVKAFQPQYSLVRNLRSTTSHHLLLLRVHSAFHGHKAIPCLPWMPKNNFKITESHFSLPLIDTAASAAPSPSRRKVLGDSLRCLGFGTAFVTALTVGGVDTTAHASGIEMDVNNMLAREYTAFPGLYPTIGAKIVMGAKNHPYKSKKEVYAAMEGNEAMITRLKTYDSSIVIRPLDKSVRQFKESQICKYECGSRVSSSYRDSQIKSVQSARDGY</sequence>
<keyword evidence="3" id="KW-0793">Thylakoid</keyword>
<name>A0A7S1B6P3_9STRA</name>
<evidence type="ECO:0000256" key="4">
    <source>
        <dbReference type="ARBA" id="ARBA00023136"/>
    </source>
</evidence>
<dbReference type="SUPFAM" id="SSF81585">
    <property type="entry name" value="PsbU/PolX domain-like"/>
    <property type="match status" value="1"/>
</dbReference>
<evidence type="ECO:0000256" key="3">
    <source>
        <dbReference type="ARBA" id="ARBA00023078"/>
    </source>
</evidence>
<keyword evidence="4" id="KW-0472">Membrane</keyword>
<comment type="subcellular location">
    <subcellularLocation>
        <location evidence="1">Membrane</location>
        <topology evidence="1">Peripheral membrane protein</topology>
    </subcellularLocation>
</comment>
<evidence type="ECO:0000313" key="6">
    <source>
        <dbReference type="EMBL" id="CAD8876809.1"/>
    </source>
</evidence>
<dbReference type="GO" id="GO:0015979">
    <property type="term" value="P:photosynthesis"/>
    <property type="evidence" value="ECO:0007669"/>
    <property type="project" value="InterPro"/>
</dbReference>
<dbReference type="GO" id="GO:0019898">
    <property type="term" value="C:extrinsic component of membrane"/>
    <property type="evidence" value="ECO:0007669"/>
    <property type="project" value="InterPro"/>
</dbReference>
<dbReference type="GO" id="GO:0009523">
    <property type="term" value="C:photosystem II"/>
    <property type="evidence" value="ECO:0007669"/>
    <property type="project" value="InterPro"/>
</dbReference>
<comment type="similarity">
    <text evidence="2">Belongs to the PsbU family.</text>
</comment>